<dbReference type="Gene3D" id="1.10.10.160">
    <property type="match status" value="1"/>
</dbReference>
<evidence type="ECO:0000256" key="10">
    <source>
        <dbReference type="ARBA" id="ARBA00048988"/>
    </source>
</evidence>
<comment type="similarity">
    <text evidence="1">Belongs to the helicase family. UvrD subfamily.</text>
</comment>
<evidence type="ECO:0000256" key="9">
    <source>
        <dbReference type="ARBA" id="ARBA00034808"/>
    </source>
</evidence>
<keyword evidence="2 11" id="KW-0547">Nucleotide-binding</keyword>
<dbReference type="InterPro" id="IPR013986">
    <property type="entry name" value="DExx_box_DNA_helicase_dom_sf"/>
</dbReference>
<organism evidence="14 15">
    <name type="scientific">Paenibacillus catalpae</name>
    <dbReference type="NCBI Taxonomy" id="1045775"/>
    <lineage>
        <taxon>Bacteria</taxon>
        <taxon>Bacillati</taxon>
        <taxon>Bacillota</taxon>
        <taxon>Bacilli</taxon>
        <taxon>Bacillales</taxon>
        <taxon>Paenibacillaceae</taxon>
        <taxon>Paenibacillus</taxon>
    </lineage>
</organism>
<dbReference type="Pfam" id="PF13361">
    <property type="entry name" value="UvrD_C"/>
    <property type="match status" value="1"/>
</dbReference>
<evidence type="ECO:0000313" key="14">
    <source>
        <dbReference type="EMBL" id="SFE43197.1"/>
    </source>
</evidence>
<dbReference type="GO" id="GO:0016887">
    <property type="term" value="F:ATP hydrolysis activity"/>
    <property type="evidence" value="ECO:0007669"/>
    <property type="project" value="RHEA"/>
</dbReference>
<dbReference type="PANTHER" id="PTHR11070:SF2">
    <property type="entry name" value="ATP-DEPENDENT DNA HELICASE SRS2"/>
    <property type="match status" value="1"/>
</dbReference>
<comment type="catalytic activity">
    <reaction evidence="10">
        <text>ATP + H2O = ADP + phosphate + H(+)</text>
        <dbReference type="Rhea" id="RHEA:13065"/>
        <dbReference type="ChEBI" id="CHEBI:15377"/>
        <dbReference type="ChEBI" id="CHEBI:15378"/>
        <dbReference type="ChEBI" id="CHEBI:30616"/>
        <dbReference type="ChEBI" id="CHEBI:43474"/>
        <dbReference type="ChEBI" id="CHEBI:456216"/>
        <dbReference type="EC" id="5.6.2.4"/>
    </reaction>
</comment>
<sequence length="694" mass="79542">MNMNNATNSNNKIYYKRPYGVVNKNLVPAAPAAADTSEQLVPASDKDAFYFRALESQGIRLNQRQIAAVRHIDGPILTLAGAGSGKTSVLVCRTGYMLSVRGIQPQQLLLMTFSKKAADEMKLRISTLPNIGETAASRIEARTFHSFCLLLLRRRGYKQNILGETGRKQIYFKRLLRERNLHETYQPETLITLLSSYKMQMIPVSDLPEKTEEDRQLKLIFTCYEEWKREADLIDYDDMLLEAYQLLKQDQKLLSMLQHRFRYVMIDEFQDTNTIQYEIIKLLVQPHRNLMVVGDDDQTIYSFNGARNEYILNFEQQFPGATNVILDVNYRSGSGIVGLGNAVIRHNKQRRSKTLLTARPHGLPPVYARPGNSDDEADLIVNTLLQQKEKKDRSYRDFAILFRTASSSRAVFDQLVIRQVPFIDYGSGESLYEQWVIKPVIAHLRLSIDRRNFDAMEAMLATMYVRPDQAMAFIWNEDKKQAKKWPLIHLTRFPDIKSFHQEKIKERIKLIRSLERLKPEAAIRRLRIEFYDQFLDANKSGPALTEHKDSLKEMLDELEASAKRFDQIGTFLSFVDEIAAKHEEMKRMKSGSRNDDAVNFMTIHKSKGLEFPVVFVCGVSEGILPHSSAITAEKNSDRSAIQAGDNIAEAAMEEERRLAYVAVTRAEEELYISSPAYYRGKPAAVSSFIINAYN</sequence>
<dbReference type="InterPro" id="IPR027417">
    <property type="entry name" value="P-loop_NTPase"/>
</dbReference>
<gene>
    <name evidence="14" type="ORF">SAMN05216378_3092</name>
</gene>
<keyword evidence="4 11" id="KW-0347">Helicase</keyword>
<evidence type="ECO:0000256" key="6">
    <source>
        <dbReference type="ARBA" id="ARBA00023125"/>
    </source>
</evidence>
<dbReference type="Proteomes" id="UP000198855">
    <property type="component" value="Unassembled WGS sequence"/>
</dbReference>
<evidence type="ECO:0000313" key="15">
    <source>
        <dbReference type="Proteomes" id="UP000198855"/>
    </source>
</evidence>
<dbReference type="EMBL" id="FOMT01000003">
    <property type="protein sequence ID" value="SFE43197.1"/>
    <property type="molecule type" value="Genomic_DNA"/>
</dbReference>
<protein>
    <recommendedName>
        <fullName evidence="9">DNA 3'-5' helicase</fullName>
        <ecNumber evidence="9">5.6.2.4</ecNumber>
    </recommendedName>
</protein>
<dbReference type="InterPro" id="IPR000212">
    <property type="entry name" value="DNA_helicase_UvrD/REP"/>
</dbReference>
<dbReference type="GO" id="GO:0005524">
    <property type="term" value="F:ATP binding"/>
    <property type="evidence" value="ECO:0007669"/>
    <property type="project" value="UniProtKB-UniRule"/>
</dbReference>
<evidence type="ECO:0000256" key="7">
    <source>
        <dbReference type="ARBA" id="ARBA00023235"/>
    </source>
</evidence>
<dbReference type="AlphaFoldDB" id="A0A1I2AHK5"/>
<accession>A0A1I2AHK5</accession>
<keyword evidence="7" id="KW-0413">Isomerase</keyword>
<evidence type="ECO:0000259" key="13">
    <source>
        <dbReference type="PROSITE" id="PS51217"/>
    </source>
</evidence>
<name>A0A1I2AHK5_9BACL</name>
<feature type="domain" description="UvrD-like helicase C-terminal" evidence="13">
    <location>
        <begin position="334"/>
        <end position="608"/>
    </location>
</feature>
<keyword evidence="5 11" id="KW-0067">ATP-binding</keyword>
<dbReference type="EC" id="5.6.2.4" evidence="9"/>
<proteinExistence type="inferred from homology"/>
<dbReference type="CDD" id="cd18807">
    <property type="entry name" value="SF1_C_UvrD"/>
    <property type="match status" value="1"/>
</dbReference>
<dbReference type="PROSITE" id="PS51217">
    <property type="entry name" value="UVRD_HELICASE_CTER"/>
    <property type="match status" value="1"/>
</dbReference>
<dbReference type="Pfam" id="PF00580">
    <property type="entry name" value="UvrD-helicase"/>
    <property type="match status" value="1"/>
</dbReference>
<evidence type="ECO:0000259" key="12">
    <source>
        <dbReference type="PROSITE" id="PS51198"/>
    </source>
</evidence>
<feature type="domain" description="UvrD-like helicase ATP-binding" evidence="12">
    <location>
        <begin position="59"/>
        <end position="333"/>
    </location>
</feature>
<keyword evidence="3 11" id="KW-0378">Hydrolase</keyword>
<keyword evidence="6" id="KW-0238">DNA-binding</keyword>
<evidence type="ECO:0000256" key="1">
    <source>
        <dbReference type="ARBA" id="ARBA00009922"/>
    </source>
</evidence>
<evidence type="ECO:0000256" key="4">
    <source>
        <dbReference type="ARBA" id="ARBA00022806"/>
    </source>
</evidence>
<evidence type="ECO:0000256" key="2">
    <source>
        <dbReference type="ARBA" id="ARBA00022741"/>
    </source>
</evidence>
<comment type="catalytic activity">
    <reaction evidence="8">
        <text>Couples ATP hydrolysis with the unwinding of duplex DNA by translocating in the 3'-5' direction.</text>
        <dbReference type="EC" id="5.6.2.4"/>
    </reaction>
</comment>
<dbReference type="InterPro" id="IPR014016">
    <property type="entry name" value="UvrD-like_ATP-bd"/>
</dbReference>
<dbReference type="Gene3D" id="3.40.50.300">
    <property type="entry name" value="P-loop containing nucleotide triphosphate hydrolases"/>
    <property type="match status" value="2"/>
</dbReference>
<evidence type="ECO:0000256" key="3">
    <source>
        <dbReference type="ARBA" id="ARBA00022801"/>
    </source>
</evidence>
<dbReference type="SUPFAM" id="SSF52540">
    <property type="entry name" value="P-loop containing nucleoside triphosphate hydrolases"/>
    <property type="match status" value="1"/>
</dbReference>
<reference evidence="15" key="1">
    <citation type="submission" date="2016-10" db="EMBL/GenBank/DDBJ databases">
        <authorList>
            <person name="Varghese N."/>
            <person name="Submissions S."/>
        </authorList>
    </citation>
    <scope>NUCLEOTIDE SEQUENCE [LARGE SCALE GENOMIC DNA]</scope>
    <source>
        <strain evidence="15">CGMCC 1.10784</strain>
    </source>
</reference>
<dbReference type="InterPro" id="IPR014017">
    <property type="entry name" value="DNA_helicase_UvrD-like_C"/>
</dbReference>
<feature type="binding site" evidence="11">
    <location>
        <begin position="80"/>
        <end position="87"/>
    </location>
    <ligand>
        <name>ATP</name>
        <dbReference type="ChEBI" id="CHEBI:30616"/>
    </ligand>
</feature>
<keyword evidence="15" id="KW-1185">Reference proteome</keyword>
<evidence type="ECO:0000256" key="5">
    <source>
        <dbReference type="ARBA" id="ARBA00022840"/>
    </source>
</evidence>
<dbReference type="Gene3D" id="1.10.486.10">
    <property type="entry name" value="PCRA, domain 4"/>
    <property type="match status" value="1"/>
</dbReference>
<evidence type="ECO:0000256" key="11">
    <source>
        <dbReference type="PROSITE-ProRule" id="PRU00560"/>
    </source>
</evidence>
<dbReference type="GO" id="GO:0005829">
    <property type="term" value="C:cytosol"/>
    <property type="evidence" value="ECO:0007669"/>
    <property type="project" value="TreeGrafter"/>
</dbReference>
<dbReference type="GO" id="GO:0033202">
    <property type="term" value="C:DNA helicase complex"/>
    <property type="evidence" value="ECO:0007669"/>
    <property type="project" value="TreeGrafter"/>
</dbReference>
<dbReference type="RefSeq" id="WP_245773026.1">
    <property type="nucleotide sequence ID" value="NZ_FOMT01000003.1"/>
</dbReference>
<evidence type="ECO:0000256" key="8">
    <source>
        <dbReference type="ARBA" id="ARBA00034617"/>
    </source>
</evidence>
<dbReference type="GO" id="GO:0000725">
    <property type="term" value="P:recombinational repair"/>
    <property type="evidence" value="ECO:0007669"/>
    <property type="project" value="TreeGrafter"/>
</dbReference>
<dbReference type="PANTHER" id="PTHR11070">
    <property type="entry name" value="UVRD / RECB / PCRA DNA HELICASE FAMILY MEMBER"/>
    <property type="match status" value="1"/>
</dbReference>
<dbReference type="GO" id="GO:0043138">
    <property type="term" value="F:3'-5' DNA helicase activity"/>
    <property type="evidence" value="ECO:0007669"/>
    <property type="project" value="UniProtKB-EC"/>
</dbReference>
<dbReference type="PROSITE" id="PS51198">
    <property type="entry name" value="UVRD_HELICASE_ATP_BIND"/>
    <property type="match status" value="1"/>
</dbReference>
<dbReference type="GO" id="GO:0003677">
    <property type="term" value="F:DNA binding"/>
    <property type="evidence" value="ECO:0007669"/>
    <property type="project" value="UniProtKB-KW"/>
</dbReference>
<dbReference type="STRING" id="1045775.SAMN05216378_3092"/>
<dbReference type="CDD" id="cd17932">
    <property type="entry name" value="DEXQc_UvrD"/>
    <property type="match status" value="1"/>
</dbReference>